<dbReference type="InterPro" id="IPR000182">
    <property type="entry name" value="GNAT_dom"/>
</dbReference>
<evidence type="ECO:0000313" key="3">
    <source>
        <dbReference type="Proteomes" id="UP001597542"/>
    </source>
</evidence>
<dbReference type="RefSeq" id="WP_344271024.1">
    <property type="nucleotide sequence ID" value="NZ_BAAAHV010000009.1"/>
</dbReference>
<reference evidence="3" key="1">
    <citation type="journal article" date="2019" name="Int. J. Syst. Evol. Microbiol.">
        <title>The Global Catalogue of Microorganisms (GCM) 10K type strain sequencing project: providing services to taxonomists for standard genome sequencing and annotation.</title>
        <authorList>
            <consortium name="The Broad Institute Genomics Platform"/>
            <consortium name="The Broad Institute Genome Sequencing Center for Infectious Disease"/>
            <person name="Wu L."/>
            <person name="Ma J."/>
        </authorList>
    </citation>
    <scope>NUCLEOTIDE SEQUENCE [LARGE SCALE GENOMIC DNA]</scope>
    <source>
        <strain evidence="3">CGMCC 4.7638</strain>
    </source>
</reference>
<proteinExistence type="predicted"/>
<sequence length="159" mass="17552">MPELVAPTVRLHRSWLEAHIEWGPGLHEDGFGLSASDEVDSPAGFAAWVNSLTRDRARYRWLVEDGRVLGGIALRSGPAEYVSWAGHLGFGIRPSARGRGLASWALREMLTEARELPRVLLVCAGENLASAKTIERAGGVLEEVRQTDHGPVRRYWITT</sequence>
<dbReference type="InterPro" id="IPR016181">
    <property type="entry name" value="Acyl_CoA_acyltransferase"/>
</dbReference>
<dbReference type="PROSITE" id="PS51186">
    <property type="entry name" value="GNAT"/>
    <property type="match status" value="1"/>
</dbReference>
<organism evidence="2 3">
    <name type="scientific">Amycolatopsis albidoflavus</name>
    <dbReference type="NCBI Taxonomy" id="102226"/>
    <lineage>
        <taxon>Bacteria</taxon>
        <taxon>Bacillati</taxon>
        <taxon>Actinomycetota</taxon>
        <taxon>Actinomycetes</taxon>
        <taxon>Pseudonocardiales</taxon>
        <taxon>Pseudonocardiaceae</taxon>
        <taxon>Amycolatopsis</taxon>
    </lineage>
</organism>
<name>A0ABW5I1H6_9PSEU</name>
<dbReference type="SUPFAM" id="SSF55729">
    <property type="entry name" value="Acyl-CoA N-acyltransferases (Nat)"/>
    <property type="match status" value="1"/>
</dbReference>
<keyword evidence="3" id="KW-1185">Reference proteome</keyword>
<protein>
    <submittedName>
        <fullName evidence="2">GNAT family N-acetyltransferase</fullName>
    </submittedName>
</protein>
<dbReference type="PANTHER" id="PTHR39173:SF1">
    <property type="entry name" value="ACETYLTRANSFERASE"/>
    <property type="match status" value="1"/>
</dbReference>
<dbReference type="PANTHER" id="PTHR39173">
    <property type="entry name" value="ACETYLTRANSFERASE"/>
    <property type="match status" value="1"/>
</dbReference>
<gene>
    <name evidence="2" type="ORF">ACFSUT_22995</name>
</gene>
<dbReference type="EMBL" id="JBHUKQ010000013">
    <property type="protein sequence ID" value="MFD2483169.1"/>
    <property type="molecule type" value="Genomic_DNA"/>
</dbReference>
<dbReference type="Gene3D" id="3.40.630.30">
    <property type="match status" value="1"/>
</dbReference>
<accession>A0ABW5I1H6</accession>
<feature type="domain" description="N-acetyltransferase" evidence="1">
    <location>
        <begin position="7"/>
        <end position="159"/>
    </location>
</feature>
<comment type="caution">
    <text evidence="2">The sequence shown here is derived from an EMBL/GenBank/DDBJ whole genome shotgun (WGS) entry which is preliminary data.</text>
</comment>
<dbReference type="CDD" id="cd04301">
    <property type="entry name" value="NAT_SF"/>
    <property type="match status" value="1"/>
</dbReference>
<evidence type="ECO:0000259" key="1">
    <source>
        <dbReference type="PROSITE" id="PS51186"/>
    </source>
</evidence>
<evidence type="ECO:0000313" key="2">
    <source>
        <dbReference type="EMBL" id="MFD2483169.1"/>
    </source>
</evidence>
<dbReference type="Pfam" id="PF13302">
    <property type="entry name" value="Acetyltransf_3"/>
    <property type="match status" value="1"/>
</dbReference>
<dbReference type="Proteomes" id="UP001597542">
    <property type="component" value="Unassembled WGS sequence"/>
</dbReference>